<dbReference type="InterPro" id="IPR036388">
    <property type="entry name" value="WH-like_DNA-bd_sf"/>
</dbReference>
<feature type="domain" description="RNA polymerase sigma-70" evidence="2">
    <location>
        <begin position="23"/>
        <end position="49"/>
    </location>
</feature>
<dbReference type="GO" id="GO:0006352">
    <property type="term" value="P:DNA-templated transcription initiation"/>
    <property type="evidence" value="ECO:0007669"/>
    <property type="project" value="InterPro"/>
</dbReference>
<comment type="similarity">
    <text evidence="1">Belongs to the sigma-70 factor family.</text>
</comment>
<dbReference type="SUPFAM" id="SSF88659">
    <property type="entry name" value="Sigma3 and sigma4 domains of RNA polymerase sigma factors"/>
    <property type="match status" value="1"/>
</dbReference>
<gene>
    <name evidence="3" type="ORF">METZ01_LOCUS242794</name>
</gene>
<dbReference type="EMBL" id="UINC01062890">
    <property type="protein sequence ID" value="SVB89940.1"/>
    <property type="molecule type" value="Genomic_DNA"/>
</dbReference>
<sequence length="56" mass="6389">FSHLDSRAFDILSQRWLQEPKATLHDLAGQYGISAERVRQLEQNALKKLRLGVQVG</sequence>
<evidence type="ECO:0000256" key="1">
    <source>
        <dbReference type="ARBA" id="ARBA00007788"/>
    </source>
</evidence>
<dbReference type="AlphaFoldDB" id="A0A382HRL7"/>
<organism evidence="3">
    <name type="scientific">marine metagenome</name>
    <dbReference type="NCBI Taxonomy" id="408172"/>
    <lineage>
        <taxon>unclassified sequences</taxon>
        <taxon>metagenomes</taxon>
        <taxon>ecological metagenomes</taxon>
    </lineage>
</organism>
<dbReference type="GO" id="GO:0003700">
    <property type="term" value="F:DNA-binding transcription factor activity"/>
    <property type="evidence" value="ECO:0007669"/>
    <property type="project" value="InterPro"/>
</dbReference>
<name>A0A382HRL7_9ZZZZ</name>
<evidence type="ECO:0000313" key="3">
    <source>
        <dbReference type="EMBL" id="SVB89940.1"/>
    </source>
</evidence>
<protein>
    <recommendedName>
        <fullName evidence="2">RNA polymerase sigma-70 domain-containing protein</fullName>
    </recommendedName>
</protein>
<evidence type="ECO:0000259" key="2">
    <source>
        <dbReference type="PROSITE" id="PS00716"/>
    </source>
</evidence>
<reference evidence="3" key="1">
    <citation type="submission" date="2018-05" db="EMBL/GenBank/DDBJ databases">
        <authorList>
            <person name="Lanie J.A."/>
            <person name="Ng W.-L."/>
            <person name="Kazmierczak K.M."/>
            <person name="Andrzejewski T.M."/>
            <person name="Davidsen T.M."/>
            <person name="Wayne K.J."/>
            <person name="Tettelin H."/>
            <person name="Glass J.I."/>
            <person name="Rusch D."/>
            <person name="Podicherti R."/>
            <person name="Tsui H.-C.T."/>
            <person name="Winkler M.E."/>
        </authorList>
    </citation>
    <scope>NUCLEOTIDE SEQUENCE</scope>
</reference>
<dbReference type="InterPro" id="IPR050813">
    <property type="entry name" value="Sigma-70_Factor"/>
</dbReference>
<proteinExistence type="inferred from homology"/>
<dbReference type="InterPro" id="IPR007630">
    <property type="entry name" value="RNA_pol_sigma70_r4"/>
</dbReference>
<feature type="non-terminal residue" evidence="3">
    <location>
        <position position="1"/>
    </location>
</feature>
<dbReference type="PANTHER" id="PTHR30376">
    <property type="entry name" value="SIGMA FACTOR RPOH HEAT SHOCK RELATED"/>
    <property type="match status" value="1"/>
</dbReference>
<accession>A0A382HRL7</accession>
<dbReference type="PROSITE" id="PS00716">
    <property type="entry name" value="SIGMA70_2"/>
    <property type="match status" value="1"/>
</dbReference>
<dbReference type="Pfam" id="PF04545">
    <property type="entry name" value="Sigma70_r4"/>
    <property type="match status" value="1"/>
</dbReference>
<dbReference type="Gene3D" id="1.10.10.10">
    <property type="entry name" value="Winged helix-like DNA-binding domain superfamily/Winged helix DNA-binding domain"/>
    <property type="match status" value="1"/>
</dbReference>
<dbReference type="PRINTS" id="PR00046">
    <property type="entry name" value="SIGMA70FCT"/>
</dbReference>
<dbReference type="InterPro" id="IPR013324">
    <property type="entry name" value="RNA_pol_sigma_r3/r4-like"/>
</dbReference>
<dbReference type="PANTHER" id="PTHR30376:SF3">
    <property type="entry name" value="RNA POLYMERASE SIGMA FACTOR RPOH"/>
    <property type="match status" value="1"/>
</dbReference>
<dbReference type="InterPro" id="IPR000943">
    <property type="entry name" value="RNA_pol_sigma70"/>
</dbReference>